<organism evidence="1 2">
    <name type="scientific">Gnathostoma spinigerum</name>
    <dbReference type="NCBI Taxonomy" id="75299"/>
    <lineage>
        <taxon>Eukaryota</taxon>
        <taxon>Metazoa</taxon>
        <taxon>Ecdysozoa</taxon>
        <taxon>Nematoda</taxon>
        <taxon>Chromadorea</taxon>
        <taxon>Rhabditida</taxon>
        <taxon>Spirurina</taxon>
        <taxon>Gnathostomatomorpha</taxon>
        <taxon>Gnathostomatoidea</taxon>
        <taxon>Gnathostomatidae</taxon>
        <taxon>Gnathostoma</taxon>
    </lineage>
</organism>
<dbReference type="EMBL" id="JBGFUD010006581">
    <property type="protein sequence ID" value="MFH4981084.1"/>
    <property type="molecule type" value="Genomic_DNA"/>
</dbReference>
<gene>
    <name evidence="1" type="ORF">AB6A40_007793</name>
</gene>
<dbReference type="AlphaFoldDB" id="A0ABD6ESF7"/>
<name>A0ABD6ESF7_9BILA</name>
<evidence type="ECO:0000313" key="1">
    <source>
        <dbReference type="EMBL" id="MFH4981084.1"/>
    </source>
</evidence>
<dbReference type="Proteomes" id="UP001608902">
    <property type="component" value="Unassembled WGS sequence"/>
</dbReference>
<reference evidence="1 2" key="1">
    <citation type="submission" date="2024-08" db="EMBL/GenBank/DDBJ databases">
        <title>Gnathostoma spinigerum genome.</title>
        <authorList>
            <person name="Gonzalez-Bertolin B."/>
            <person name="Monzon S."/>
            <person name="Zaballos A."/>
            <person name="Jimenez P."/>
            <person name="Dekumyoy P."/>
            <person name="Varona S."/>
            <person name="Cuesta I."/>
            <person name="Sumanam S."/>
            <person name="Adisakwattana P."/>
            <person name="Gasser R.B."/>
            <person name="Hernandez-Gonzalez A."/>
            <person name="Young N.D."/>
            <person name="Perteguer M.J."/>
        </authorList>
    </citation>
    <scope>NUCLEOTIDE SEQUENCE [LARGE SCALE GENOMIC DNA]</scope>
    <source>
        <strain evidence="1">AL3</strain>
        <tissue evidence="1">Liver</tissue>
    </source>
</reference>
<dbReference type="Gene3D" id="3.30.540.10">
    <property type="entry name" value="Fructose-1,6-Bisphosphatase, subunit A, domain 1"/>
    <property type="match status" value="1"/>
</dbReference>
<comment type="caution">
    <text evidence="1">The sequence shown here is derived from an EMBL/GenBank/DDBJ whole genome shotgun (WGS) entry which is preliminary data.</text>
</comment>
<sequence length="106" mass="11903">MSQSESFISMSEFGSQLNVITLQHFVLSEQKKHPEATGDLTALLTSLLTAIKAISSIAQRNGLVKMFVTLSYTNFDTYGNNISKSRETVFGKDGMIKWAYYNRIQI</sequence>
<evidence type="ECO:0000313" key="2">
    <source>
        <dbReference type="Proteomes" id="UP001608902"/>
    </source>
</evidence>
<keyword evidence="2" id="KW-1185">Reference proteome</keyword>
<protein>
    <submittedName>
        <fullName evidence="1">Uncharacterized protein</fullName>
    </submittedName>
</protein>
<proteinExistence type="predicted"/>
<accession>A0ABD6ESF7</accession>